<dbReference type="InterPro" id="IPR049730">
    <property type="entry name" value="SNF2/RAD54-like_C"/>
</dbReference>
<dbReference type="SMART" id="SM00175">
    <property type="entry name" value="RAB"/>
    <property type="match status" value="1"/>
</dbReference>
<dbReference type="PROSITE" id="PS51194">
    <property type="entry name" value="HELICASE_CTER"/>
    <property type="match status" value="1"/>
</dbReference>
<feature type="domain" description="Helicase C-terminal" evidence="21">
    <location>
        <begin position="678"/>
        <end position="837"/>
    </location>
</feature>
<feature type="binding site" evidence="18">
    <location>
        <position position="64"/>
    </location>
    <ligand>
        <name>Mg(2+)</name>
        <dbReference type="ChEBI" id="CHEBI:18420"/>
    </ligand>
</feature>
<dbReference type="GO" id="GO:0015616">
    <property type="term" value="F:DNA translocase activity"/>
    <property type="evidence" value="ECO:0007669"/>
    <property type="project" value="TreeGrafter"/>
</dbReference>
<keyword evidence="7" id="KW-0519">Myristate</keyword>
<dbReference type="GO" id="GO:0051301">
    <property type="term" value="P:cell division"/>
    <property type="evidence" value="ECO:0007669"/>
    <property type="project" value="UniProtKB-KW"/>
</dbReference>
<dbReference type="GO" id="GO:0005737">
    <property type="term" value="C:cytoplasm"/>
    <property type="evidence" value="ECO:0007669"/>
    <property type="project" value="UniProtKB-ARBA"/>
</dbReference>
<evidence type="ECO:0000313" key="22">
    <source>
        <dbReference type="EMBL" id="EPB76812.1"/>
    </source>
</evidence>
<comment type="subunit">
    <text evidence="2">Interacts (via N-terminus) with spn-A/Rad51.</text>
</comment>
<evidence type="ECO:0000256" key="11">
    <source>
        <dbReference type="ARBA" id="ARBA00022927"/>
    </source>
</evidence>
<dbReference type="SUPFAM" id="SSF52540">
    <property type="entry name" value="P-loop containing nucleoside triphosphate hydrolases"/>
    <property type="match status" value="3"/>
</dbReference>
<feature type="compositionally biased region" description="Acidic residues" evidence="19">
    <location>
        <begin position="888"/>
        <end position="899"/>
    </location>
</feature>
<dbReference type="FunFam" id="3.40.50.300:FF:000286">
    <property type="entry name" value="ADP-ribosylation factor 6"/>
    <property type="match status" value="1"/>
</dbReference>
<dbReference type="InterPro" id="IPR041838">
    <property type="entry name" value="Arf6"/>
</dbReference>
<protein>
    <recommendedName>
        <fullName evidence="4">ADP-ribosylation factor 6</fullName>
    </recommendedName>
    <alternativeName>
        <fullName evidence="3">DNA repair and recombination protein RAD54-like</fullName>
    </alternativeName>
    <alternativeName>
        <fullName evidence="16">Protein okra</fullName>
    </alternativeName>
</protein>
<organism evidence="22 23">
    <name type="scientific">Ancylostoma ceylanicum</name>
    <dbReference type="NCBI Taxonomy" id="53326"/>
    <lineage>
        <taxon>Eukaryota</taxon>
        <taxon>Metazoa</taxon>
        <taxon>Ecdysozoa</taxon>
        <taxon>Nematoda</taxon>
        <taxon>Chromadorea</taxon>
        <taxon>Rhabditida</taxon>
        <taxon>Rhabditina</taxon>
        <taxon>Rhabditomorpha</taxon>
        <taxon>Strongyloidea</taxon>
        <taxon>Ancylostomatidae</taxon>
        <taxon>Ancylostomatinae</taxon>
        <taxon>Ancylostoma</taxon>
    </lineage>
</organism>
<dbReference type="PRINTS" id="PR00328">
    <property type="entry name" value="SAR1GTPBP"/>
</dbReference>
<evidence type="ECO:0000259" key="21">
    <source>
        <dbReference type="PROSITE" id="PS51194"/>
    </source>
</evidence>
<dbReference type="PROSITE" id="PS51192">
    <property type="entry name" value="HELICASE_ATP_BIND_1"/>
    <property type="match status" value="1"/>
</dbReference>
<dbReference type="AlphaFoldDB" id="A0A0D6MA64"/>
<name>A0A0D6MA64_9BILA</name>
<comment type="function">
    <text evidence="15">Involved in mitotic DNA repair and meiotic recombination. Functions in the recombinational DNA repair pathway. Essential for interhomolog gene conversion (GC), but may have a less important role in intersister GC than spn-A/Rad51. In the presence of DNA, spn-A/Rad51 enhances the ATPase activity of okr/Rad54.</text>
</comment>
<keyword evidence="5" id="KW-0813">Transport</keyword>
<evidence type="ECO:0000256" key="3">
    <source>
        <dbReference type="ARBA" id="ARBA00015341"/>
    </source>
</evidence>
<evidence type="ECO:0000256" key="4">
    <source>
        <dbReference type="ARBA" id="ARBA00017741"/>
    </source>
</evidence>
<evidence type="ECO:0000256" key="6">
    <source>
        <dbReference type="ARBA" id="ARBA00022618"/>
    </source>
</evidence>
<keyword evidence="18" id="KW-0479">Metal-binding</keyword>
<dbReference type="InterPro" id="IPR027417">
    <property type="entry name" value="P-loop_NTPase"/>
</dbReference>
<evidence type="ECO:0000256" key="13">
    <source>
        <dbReference type="ARBA" id="ARBA00023288"/>
    </source>
</evidence>
<evidence type="ECO:0000256" key="5">
    <source>
        <dbReference type="ARBA" id="ARBA00022448"/>
    </source>
</evidence>
<sequence length="1083" mass="121065">MNQQPSSLTFKALMLFASSTMGKLLSKIFGKKEMRILMLGLDAAGKTTILYKLKLGQSVTTIPTVGFNVETVTYKNVKFNVWDVGGQDKIRPLWRHYYTGTQALIFVLDAADRDRVDEARVELHRIINDREMKDAIILVFANKQDLPDAMKPHEIQDKLGLTRIRDRNWYVQPTCAAQGDGLHEGLSWLSSAEIARFTVLYTRVSTRKHKKWEGDGVLICYSNLALLKSDDEKDVISRSTSVKRVDDLEDGKEFKMGVWEVQIQERIPTRNAIATVAAPTEPPPATSLKRALKSSPAFNQPQPKVAAVEKCSFQSVNLARKNSRNKFKCPLAEPTVPDNDLPPFVINEERVKEFGEDPVIADVLISRHLREHQKYGIRFIFSRLQEERGVILADEMGLGKSIQTIVATLALIRQPKSSNRYIPKKCLVVVPSSLVNNWKSEFRRWFYTGRSPVITVNKVSDITTYSCSYSTYPYLIISYEMALRYIEKLMAVRFDILVCDEGHRLKNINTKLRQALDSLAIPRRMLLTGTPLQNDIEEFYSLLDFVRPTQFGSVAEFKTKCSKEDEELNSMIADCLLRRTAEVNQTHLPVRNEYILFCAPSPVQKNVLGALCSHVTGEPLVMIDMMRKAANHPAILYSKLSRTVIENDRVDYSSLLAAFPKNYGSRPAALADSGKLSVFVEMMASFRQHGECAVVVSNYTKTLDMIASLCSSLGLCVMRLDGQTPISDRQALVTKFNTERDPENVFLLSTRAGGVGLNLIGASRLILFDSDWNPALDLQAMARIWRDGQTRACHIYRLVTAGTIDEKILHRQVKKTGLTSIINLNDQTFKSTSTFLDEELADIFTLKDTQCETHDLLGCQCDGSGLLPHEFEEEPEEENSSEDVAVSPDDEIFDDGDEENSLKQGEELAEDVQDEPATMAELFRWRHYSPRHPEQWEYFKSVAGFGDTPLSDLTFAFHLSKLESETAPALDVTTTTVADPVAEEAVVAVPTSVSSSSVPSADPESDIASRDAGAAELGAPTAAKLPPTGKEPGDPPDDDRELAGSACEKLDDEPDIISVKRDSEKRYRFSQTHFSAAVLNPLG</sequence>
<evidence type="ECO:0000256" key="15">
    <source>
        <dbReference type="ARBA" id="ARBA00024776"/>
    </source>
</evidence>
<evidence type="ECO:0000256" key="17">
    <source>
        <dbReference type="PIRSR" id="PIRSR606689-1"/>
    </source>
</evidence>
<dbReference type="GO" id="GO:0005634">
    <property type="term" value="C:nucleus"/>
    <property type="evidence" value="ECO:0007669"/>
    <property type="project" value="TreeGrafter"/>
</dbReference>
<dbReference type="PANTHER" id="PTHR45629">
    <property type="entry name" value="SNF2/RAD54 FAMILY MEMBER"/>
    <property type="match status" value="1"/>
</dbReference>
<dbReference type="InterPro" id="IPR006689">
    <property type="entry name" value="Small_GTPase_ARF/SAR"/>
</dbReference>
<dbReference type="GO" id="GO:0007131">
    <property type="term" value="P:reciprocal meiotic recombination"/>
    <property type="evidence" value="ECO:0007669"/>
    <property type="project" value="TreeGrafter"/>
</dbReference>
<dbReference type="SMART" id="SM00178">
    <property type="entry name" value="SAR"/>
    <property type="match status" value="1"/>
</dbReference>
<feature type="binding site" evidence="17">
    <location>
        <begin position="142"/>
        <end position="145"/>
    </location>
    <ligand>
        <name>GTP</name>
        <dbReference type="ChEBI" id="CHEBI:37565"/>
    </ligand>
</feature>
<dbReference type="PANTHER" id="PTHR45629:SF7">
    <property type="entry name" value="DNA EXCISION REPAIR PROTEIN ERCC-6-RELATED"/>
    <property type="match status" value="1"/>
</dbReference>
<dbReference type="InterPro" id="IPR018838">
    <property type="entry name" value="ZGRF1-like_N"/>
</dbReference>
<evidence type="ECO:0000256" key="14">
    <source>
        <dbReference type="ARBA" id="ARBA00023306"/>
    </source>
</evidence>
<keyword evidence="12 17" id="KW-0342">GTP-binding</keyword>
<dbReference type="Pfam" id="PF00176">
    <property type="entry name" value="SNF2-rel_dom"/>
    <property type="match status" value="1"/>
</dbReference>
<dbReference type="SMART" id="SM00177">
    <property type="entry name" value="ARF"/>
    <property type="match status" value="1"/>
</dbReference>
<dbReference type="SMART" id="SM00487">
    <property type="entry name" value="DEXDc"/>
    <property type="match status" value="1"/>
</dbReference>
<dbReference type="CDD" id="cd18793">
    <property type="entry name" value="SF2_C_SNF"/>
    <property type="match status" value="1"/>
</dbReference>
<keyword evidence="9" id="KW-0498">Mitosis</keyword>
<feature type="binding site" evidence="17">
    <location>
        <position position="86"/>
    </location>
    <ligand>
        <name>GTP</name>
        <dbReference type="ChEBI" id="CHEBI:37565"/>
    </ligand>
</feature>
<dbReference type="NCBIfam" id="TIGR00231">
    <property type="entry name" value="small_GTP"/>
    <property type="match status" value="1"/>
</dbReference>
<dbReference type="InterPro" id="IPR038718">
    <property type="entry name" value="SNF2-like_sf"/>
</dbReference>
<keyword evidence="11" id="KW-0653">Protein transport</keyword>
<accession>A0A0D6MA64</accession>
<evidence type="ECO:0000256" key="18">
    <source>
        <dbReference type="PIRSR" id="PIRSR606689-2"/>
    </source>
</evidence>
<dbReference type="PROSITE" id="PS51417">
    <property type="entry name" value="ARF"/>
    <property type="match status" value="1"/>
</dbReference>
<dbReference type="GO" id="GO:0015031">
    <property type="term" value="P:protein transport"/>
    <property type="evidence" value="ECO:0007669"/>
    <property type="project" value="UniProtKB-KW"/>
</dbReference>
<dbReference type="Pfam" id="PF00025">
    <property type="entry name" value="Arf"/>
    <property type="match status" value="1"/>
</dbReference>
<dbReference type="GO" id="GO:0005524">
    <property type="term" value="F:ATP binding"/>
    <property type="evidence" value="ECO:0007669"/>
    <property type="project" value="InterPro"/>
</dbReference>
<dbReference type="Pfam" id="PF00271">
    <property type="entry name" value="Helicase_C"/>
    <property type="match status" value="1"/>
</dbReference>
<feature type="region of interest" description="Disordered" evidence="19">
    <location>
        <begin position="867"/>
        <end position="901"/>
    </location>
</feature>
<gene>
    <name evidence="22" type="ORF">ANCCEY_04094</name>
</gene>
<evidence type="ECO:0000256" key="10">
    <source>
        <dbReference type="ARBA" id="ARBA00022801"/>
    </source>
</evidence>
<dbReference type="GO" id="GO:0003924">
    <property type="term" value="F:GTPase activity"/>
    <property type="evidence" value="ECO:0007669"/>
    <property type="project" value="InterPro"/>
</dbReference>
<feature type="domain" description="Helicase ATP-binding" evidence="20">
    <location>
        <begin position="381"/>
        <end position="549"/>
    </location>
</feature>
<feature type="binding site" evidence="18">
    <location>
        <position position="47"/>
    </location>
    <ligand>
        <name>Mg(2+)</name>
        <dbReference type="ChEBI" id="CHEBI:18420"/>
    </ligand>
</feature>
<feature type="compositionally biased region" description="Acidic residues" evidence="19">
    <location>
        <begin position="871"/>
        <end position="881"/>
    </location>
</feature>
<keyword evidence="8 17" id="KW-0547">Nucleotide-binding</keyword>
<dbReference type="InterPro" id="IPR001650">
    <property type="entry name" value="Helicase_C-like"/>
</dbReference>
<evidence type="ECO:0000313" key="23">
    <source>
        <dbReference type="Proteomes" id="UP000054495"/>
    </source>
</evidence>
<dbReference type="GO" id="GO:0000724">
    <property type="term" value="P:double-strand break repair via homologous recombination"/>
    <property type="evidence" value="ECO:0007669"/>
    <property type="project" value="TreeGrafter"/>
</dbReference>
<dbReference type="Gene3D" id="1.20.120.850">
    <property type="entry name" value="SWI2/SNF2 ATPases, N-terminal domain"/>
    <property type="match status" value="1"/>
</dbReference>
<dbReference type="Gene3D" id="3.40.50.300">
    <property type="entry name" value="P-loop containing nucleotide triphosphate hydrolases"/>
    <property type="match status" value="2"/>
</dbReference>
<evidence type="ECO:0000259" key="20">
    <source>
        <dbReference type="PROSITE" id="PS51192"/>
    </source>
</evidence>
<dbReference type="SMART" id="SM00490">
    <property type="entry name" value="HELICc"/>
    <property type="match status" value="1"/>
</dbReference>
<dbReference type="Proteomes" id="UP000054495">
    <property type="component" value="Unassembled WGS sequence"/>
</dbReference>
<feature type="compositionally biased region" description="Low complexity" evidence="19">
    <location>
        <begin position="990"/>
        <end position="1002"/>
    </location>
</feature>
<evidence type="ECO:0000256" key="12">
    <source>
        <dbReference type="ARBA" id="ARBA00023134"/>
    </source>
</evidence>
<evidence type="ECO:0000256" key="8">
    <source>
        <dbReference type="ARBA" id="ARBA00022741"/>
    </source>
</evidence>
<dbReference type="InterPro" id="IPR050496">
    <property type="entry name" value="SNF2_RAD54_helicase_repair"/>
</dbReference>
<dbReference type="InterPro" id="IPR000330">
    <property type="entry name" value="SNF2_N"/>
</dbReference>
<keyword evidence="6" id="KW-0132">Cell division</keyword>
<evidence type="ECO:0000256" key="19">
    <source>
        <dbReference type="SAM" id="MobiDB-lite"/>
    </source>
</evidence>
<dbReference type="EMBL" id="KE124853">
    <property type="protein sequence ID" value="EPB76812.1"/>
    <property type="molecule type" value="Genomic_DNA"/>
</dbReference>
<keyword evidence="18" id="KW-0460">Magnesium</keyword>
<keyword evidence="23" id="KW-1185">Reference proteome</keyword>
<keyword evidence="10" id="KW-0378">Hydrolase</keyword>
<keyword evidence="14" id="KW-0131">Cell cycle</keyword>
<feature type="binding site" evidence="17">
    <location>
        <begin position="40"/>
        <end position="47"/>
    </location>
    <ligand>
        <name>GTP</name>
        <dbReference type="ChEBI" id="CHEBI:37565"/>
    </ligand>
</feature>
<dbReference type="InterPro" id="IPR005225">
    <property type="entry name" value="Small_GTP-bd"/>
</dbReference>
<evidence type="ECO:0000256" key="7">
    <source>
        <dbReference type="ARBA" id="ARBA00022707"/>
    </source>
</evidence>
<dbReference type="GO" id="GO:0046872">
    <property type="term" value="F:metal ion binding"/>
    <property type="evidence" value="ECO:0007669"/>
    <property type="project" value="UniProtKB-KW"/>
</dbReference>
<proteinExistence type="inferred from homology"/>
<dbReference type="CDD" id="cd04149">
    <property type="entry name" value="Arf6"/>
    <property type="match status" value="1"/>
</dbReference>
<dbReference type="Gene3D" id="3.40.50.10810">
    <property type="entry name" value="Tandem AAA-ATPase domain"/>
    <property type="match status" value="1"/>
</dbReference>
<feature type="compositionally biased region" description="Low complexity" evidence="19">
    <location>
        <begin position="1012"/>
        <end position="1023"/>
    </location>
</feature>
<evidence type="ECO:0000256" key="2">
    <source>
        <dbReference type="ARBA" id="ARBA00011467"/>
    </source>
</evidence>
<reference evidence="22 23" key="1">
    <citation type="submission" date="2013-05" db="EMBL/GenBank/DDBJ databases">
        <title>Draft genome of the parasitic nematode Anyclostoma ceylanicum.</title>
        <authorList>
            <person name="Mitreva M."/>
        </authorList>
    </citation>
    <scope>NUCLEOTIDE SEQUENCE [LARGE SCALE GENOMIC DNA]</scope>
</reference>
<dbReference type="InterPro" id="IPR014001">
    <property type="entry name" value="Helicase_ATP-bd"/>
</dbReference>
<evidence type="ECO:0000256" key="1">
    <source>
        <dbReference type="ARBA" id="ARBA00010290"/>
    </source>
</evidence>
<dbReference type="Pfam" id="PF10382">
    <property type="entry name" value="ZGRF1-like_N"/>
    <property type="match status" value="1"/>
</dbReference>
<dbReference type="GO" id="GO:0005525">
    <property type="term" value="F:GTP binding"/>
    <property type="evidence" value="ECO:0007669"/>
    <property type="project" value="UniProtKB-KW"/>
</dbReference>
<comment type="similarity">
    <text evidence="1">Belongs to the small GTPase superfamily. Arf family.</text>
</comment>
<keyword evidence="13" id="KW-0449">Lipoprotein</keyword>
<evidence type="ECO:0000256" key="9">
    <source>
        <dbReference type="ARBA" id="ARBA00022776"/>
    </source>
</evidence>
<evidence type="ECO:0000256" key="16">
    <source>
        <dbReference type="ARBA" id="ARBA00029956"/>
    </source>
</evidence>
<feature type="region of interest" description="Disordered" evidence="19">
    <location>
        <begin position="990"/>
        <end position="1058"/>
    </location>
</feature>